<dbReference type="OrthoDB" id="9806954at2"/>
<dbReference type="SUPFAM" id="SSF52540">
    <property type="entry name" value="P-loop containing nucleoside triphosphate hydrolases"/>
    <property type="match status" value="1"/>
</dbReference>
<dbReference type="PANTHER" id="PTHR11059:SF0">
    <property type="entry name" value="DNA REPAIR PROTEIN RECN"/>
    <property type="match status" value="1"/>
</dbReference>
<dbReference type="GO" id="GO:0043590">
    <property type="term" value="C:bacterial nucleoid"/>
    <property type="evidence" value="ECO:0007669"/>
    <property type="project" value="TreeGrafter"/>
</dbReference>
<keyword evidence="6 8" id="KW-0234">DNA repair</keyword>
<proteinExistence type="inferred from homology"/>
<evidence type="ECO:0000256" key="4">
    <source>
        <dbReference type="ARBA" id="ARBA00022763"/>
    </source>
</evidence>
<evidence type="ECO:0000256" key="8">
    <source>
        <dbReference type="PIRNR" id="PIRNR003128"/>
    </source>
</evidence>
<protein>
    <recommendedName>
        <fullName evidence="2 8">DNA repair protein RecN</fullName>
    </recommendedName>
    <alternativeName>
        <fullName evidence="7 8">Recombination protein N</fullName>
    </alternativeName>
</protein>
<accession>H2J4E3</accession>
<keyword evidence="4 8" id="KW-0227">DNA damage</keyword>
<dbReference type="eggNOG" id="COG0497">
    <property type="taxonomic scope" value="Bacteria"/>
</dbReference>
<dbReference type="InterPro" id="IPR038729">
    <property type="entry name" value="Rad50/SbcC_AAA"/>
</dbReference>
<organism evidence="10 11">
    <name type="scientific">Marinitoga piezophila (strain DSM 14283 / JCM 11233 / KA3)</name>
    <dbReference type="NCBI Taxonomy" id="443254"/>
    <lineage>
        <taxon>Bacteria</taxon>
        <taxon>Thermotogati</taxon>
        <taxon>Thermotogota</taxon>
        <taxon>Thermotogae</taxon>
        <taxon>Petrotogales</taxon>
        <taxon>Petrotogaceae</taxon>
        <taxon>Marinitoga</taxon>
    </lineage>
</organism>
<dbReference type="EMBL" id="CP003257">
    <property type="protein sequence ID" value="AEX84798.1"/>
    <property type="molecule type" value="Genomic_DNA"/>
</dbReference>
<dbReference type="KEGG" id="mpz:Marpi_0349"/>
<evidence type="ECO:0000313" key="10">
    <source>
        <dbReference type="EMBL" id="AEX84798.1"/>
    </source>
</evidence>
<evidence type="ECO:0000256" key="5">
    <source>
        <dbReference type="ARBA" id="ARBA00022840"/>
    </source>
</evidence>
<sequence length="536" mass="61840">MIHSLSIKNFGLFKDISVDFSEGLNVITGESGAGKSMFIKALISLLSGNIPKNLRGENGSISAFITVSDEIKKEIEDFLNLENDEIILNVNFTEKRAVFRANGTIIPKSFLEKIGSYVMEVHTQDSQVLLRTPSYHNLLAYNILKKELNSLIEKYNLKFKEYTTLKNKMSKIPDDPSEIYRKIDILKYQIDEIKSISPEEDEDEKLREEYKKLSNIEEIKNKLSKTLALLKDEEENIDVLIGEVVDDLSDISEYGYSSELDIAVSIQDLINELYSEVENKLYEIESDPEKFEEISNRLSEINNLKRKYGPTLEDVFEHYNSFKKELDDLLSLEKLINELKPTMDKIKKELFKIGEEIKIQGEKVLKKIEKSIKTELKNLNMEHTEIKFEFSKLEEPSRYGTYSIRLKAKTTKQSPLLPIEKIASGGELSRIVLAIEKALGDMHIVETMLFDEIDSGVGQRMADIIGKKLKDFSKNKQLIVITHMPQVANYADKHFKIYKYEEDGITFSNLKELNKDERIEEIKEMYGEIVFEKEVE</sequence>
<dbReference type="Pfam" id="PF13476">
    <property type="entry name" value="AAA_23"/>
    <property type="match status" value="1"/>
</dbReference>
<dbReference type="AlphaFoldDB" id="H2J4E3"/>
<dbReference type="Gene3D" id="3.40.50.300">
    <property type="entry name" value="P-loop containing nucleotide triphosphate hydrolases"/>
    <property type="match status" value="2"/>
</dbReference>
<dbReference type="GO" id="GO:0006310">
    <property type="term" value="P:DNA recombination"/>
    <property type="evidence" value="ECO:0007669"/>
    <property type="project" value="InterPro"/>
</dbReference>
<comment type="function">
    <text evidence="8">May be involved in recombinational repair of damaged DNA.</text>
</comment>
<dbReference type="STRING" id="443254.Marpi_0349"/>
<dbReference type="GO" id="GO:0005524">
    <property type="term" value="F:ATP binding"/>
    <property type="evidence" value="ECO:0007669"/>
    <property type="project" value="UniProtKB-KW"/>
</dbReference>
<keyword evidence="5" id="KW-0067">ATP-binding</keyword>
<dbReference type="GO" id="GO:0009432">
    <property type="term" value="P:SOS response"/>
    <property type="evidence" value="ECO:0007669"/>
    <property type="project" value="TreeGrafter"/>
</dbReference>
<evidence type="ECO:0000256" key="7">
    <source>
        <dbReference type="ARBA" id="ARBA00033408"/>
    </source>
</evidence>
<evidence type="ECO:0000256" key="2">
    <source>
        <dbReference type="ARBA" id="ARBA00021315"/>
    </source>
</evidence>
<gene>
    <name evidence="10" type="ordered locus">Marpi_0349</name>
</gene>
<dbReference type="Proteomes" id="UP000007161">
    <property type="component" value="Chromosome"/>
</dbReference>
<feature type="domain" description="Rad50/SbcC-type AAA" evidence="9">
    <location>
        <begin position="4"/>
        <end position="226"/>
    </location>
</feature>
<dbReference type="InterPro" id="IPR004604">
    <property type="entry name" value="DNA_recomb/repair_RecN"/>
</dbReference>
<dbReference type="PANTHER" id="PTHR11059">
    <property type="entry name" value="DNA REPAIR PROTEIN RECN"/>
    <property type="match status" value="1"/>
</dbReference>
<evidence type="ECO:0000259" key="9">
    <source>
        <dbReference type="Pfam" id="PF13476"/>
    </source>
</evidence>
<dbReference type="GO" id="GO:0006281">
    <property type="term" value="P:DNA repair"/>
    <property type="evidence" value="ECO:0007669"/>
    <property type="project" value="UniProtKB-KW"/>
</dbReference>
<dbReference type="InterPro" id="IPR027417">
    <property type="entry name" value="P-loop_NTPase"/>
</dbReference>
<dbReference type="HOGENOM" id="CLU_018297_3_1_0"/>
<comment type="similarity">
    <text evidence="1 8">Belongs to the RecN family.</text>
</comment>
<keyword evidence="11" id="KW-1185">Reference proteome</keyword>
<keyword evidence="3" id="KW-0547">Nucleotide-binding</keyword>
<dbReference type="PIRSF" id="PIRSF003128">
    <property type="entry name" value="RecN"/>
    <property type="match status" value="1"/>
</dbReference>
<evidence type="ECO:0000256" key="6">
    <source>
        <dbReference type="ARBA" id="ARBA00023204"/>
    </source>
</evidence>
<evidence type="ECO:0000313" key="11">
    <source>
        <dbReference type="Proteomes" id="UP000007161"/>
    </source>
</evidence>
<reference evidence="10 11" key="1">
    <citation type="journal article" date="2012" name="J. Bacteriol.">
        <title>Complete Genome Sequence of the Thermophilic, Piezophilic, Heterotrophic Bacterium Marinitoga piezophila KA3.</title>
        <authorList>
            <person name="Lucas S."/>
            <person name="Han J."/>
            <person name="Lapidus A."/>
            <person name="Cheng J.F."/>
            <person name="Goodwin L.A."/>
            <person name="Pitluck S."/>
            <person name="Peters L."/>
            <person name="Mikhailova N."/>
            <person name="Teshima H."/>
            <person name="Detter J.C."/>
            <person name="Han C."/>
            <person name="Tapia R."/>
            <person name="Land M."/>
            <person name="Hauser L."/>
            <person name="Kyrpides N.C."/>
            <person name="Ivanova N."/>
            <person name="Pagani I."/>
            <person name="Vannier P."/>
            <person name="Oger P."/>
            <person name="Bartlett D.H."/>
            <person name="Noll K.M."/>
            <person name="Woyke T."/>
            <person name="Jebbar M."/>
        </authorList>
    </citation>
    <scope>NUCLEOTIDE SEQUENCE [LARGE SCALE GENOMIC DNA]</scope>
    <source>
        <strain evidence="11">DSM 14283 / JCM 11233 / KA3</strain>
    </source>
</reference>
<evidence type="ECO:0000256" key="3">
    <source>
        <dbReference type="ARBA" id="ARBA00022741"/>
    </source>
</evidence>
<name>H2J4E3_MARPK</name>
<evidence type="ECO:0000256" key="1">
    <source>
        <dbReference type="ARBA" id="ARBA00009441"/>
    </source>
</evidence>
<reference evidence="11" key="2">
    <citation type="submission" date="2012-01" db="EMBL/GenBank/DDBJ databases">
        <title>Complete sequence of chromosome of Marinitoga piezophila KA3.</title>
        <authorList>
            <person name="Lucas S."/>
            <person name="Han J."/>
            <person name="Lapidus A."/>
            <person name="Cheng J.-F."/>
            <person name="Goodwin L."/>
            <person name="Pitluck S."/>
            <person name="Peters L."/>
            <person name="Mikhailova N."/>
            <person name="Teshima H."/>
            <person name="Detter J.C."/>
            <person name="Han C."/>
            <person name="Tapia R."/>
            <person name="Land M."/>
            <person name="Hauser L."/>
            <person name="Kyrpides N."/>
            <person name="Ivanova N."/>
            <person name="Pagani I."/>
            <person name="Jebbar M."/>
            <person name="Vannier P."/>
            <person name="Oger P."/>
            <person name="Cario A."/>
            <person name="Bartlett D."/>
            <person name="Noll K.M."/>
            <person name="Woyke T."/>
        </authorList>
    </citation>
    <scope>NUCLEOTIDE SEQUENCE [LARGE SCALE GENOMIC DNA]</scope>
    <source>
        <strain evidence="11">DSM 14283 / JCM 11233 / KA3</strain>
    </source>
</reference>
<dbReference type="RefSeq" id="WP_014295870.1">
    <property type="nucleotide sequence ID" value="NC_016751.1"/>
</dbReference>